<sequence length="68" mass="7476">MLIRCVSCNKLIYSDDALQDGTCPACGSTNTEQIAMGFVFDQTVTMPVRPGKAMERLDPPDTIRRKAP</sequence>
<name>A0A158B760_9BURK</name>
<keyword evidence="2" id="KW-1185">Reference proteome</keyword>
<evidence type="ECO:0000313" key="2">
    <source>
        <dbReference type="Proteomes" id="UP000054624"/>
    </source>
</evidence>
<gene>
    <name evidence="1" type="ORF">AWB76_03732</name>
</gene>
<dbReference type="Proteomes" id="UP000054624">
    <property type="component" value="Unassembled WGS sequence"/>
</dbReference>
<reference evidence="2" key="1">
    <citation type="submission" date="2016-01" db="EMBL/GenBank/DDBJ databases">
        <authorList>
            <person name="Peeters Charlotte."/>
        </authorList>
    </citation>
    <scope>NUCLEOTIDE SEQUENCE [LARGE SCALE GENOMIC DNA]</scope>
</reference>
<organism evidence="1 2">
    <name type="scientific">Caballeronia temeraria</name>
    <dbReference type="NCBI Taxonomy" id="1777137"/>
    <lineage>
        <taxon>Bacteria</taxon>
        <taxon>Pseudomonadati</taxon>
        <taxon>Pseudomonadota</taxon>
        <taxon>Betaproteobacteria</taxon>
        <taxon>Burkholderiales</taxon>
        <taxon>Burkholderiaceae</taxon>
        <taxon>Caballeronia</taxon>
    </lineage>
</organism>
<accession>A0A158B760</accession>
<evidence type="ECO:0000313" key="1">
    <source>
        <dbReference type="EMBL" id="SAK65924.1"/>
    </source>
</evidence>
<dbReference type="EMBL" id="FCOI02000012">
    <property type="protein sequence ID" value="SAK65924.1"/>
    <property type="molecule type" value="Genomic_DNA"/>
</dbReference>
<protein>
    <submittedName>
        <fullName evidence="1">Uncharacterized protein</fullName>
    </submittedName>
</protein>
<dbReference type="AlphaFoldDB" id="A0A158B760"/>
<proteinExistence type="predicted"/>